<dbReference type="Proteomes" id="UP000001522">
    <property type="component" value="Chromosome"/>
</dbReference>
<dbReference type="InterPro" id="IPR036100">
    <property type="entry name" value="QueA_sf"/>
</dbReference>
<protein>
    <recommendedName>
        <fullName evidence="5">S-adenosylmethionine:tRNA ribosyltransferase-isomerase</fullName>
        <ecNumber evidence="5">2.4.99.17</ecNumber>
    </recommendedName>
    <alternativeName>
        <fullName evidence="5">Queuosine biosynthesis protein QueA</fullName>
    </alternativeName>
</protein>
<evidence type="ECO:0000256" key="2">
    <source>
        <dbReference type="ARBA" id="ARBA00022679"/>
    </source>
</evidence>
<dbReference type="PANTHER" id="PTHR30307:SF0">
    <property type="entry name" value="S-ADENOSYLMETHIONINE:TRNA RIBOSYLTRANSFERASE-ISOMERASE"/>
    <property type="match status" value="1"/>
</dbReference>
<dbReference type="InterPro" id="IPR042118">
    <property type="entry name" value="QueA_dom1"/>
</dbReference>
<dbReference type="NCBIfam" id="TIGR00113">
    <property type="entry name" value="queA"/>
    <property type="match status" value="1"/>
</dbReference>
<keyword evidence="2 5" id="KW-0808">Transferase</keyword>
<keyword evidence="1 5" id="KW-0963">Cytoplasm</keyword>
<comment type="subcellular location">
    <subcellularLocation>
        <location evidence="5">Cytoplasm</location>
    </subcellularLocation>
</comment>
<evidence type="ECO:0000313" key="7">
    <source>
        <dbReference type="Proteomes" id="UP000001522"/>
    </source>
</evidence>
<comment type="catalytic activity">
    <reaction evidence="5">
        <text>7-aminomethyl-7-carbaguanosine(34) in tRNA + S-adenosyl-L-methionine = epoxyqueuosine(34) in tRNA + adenine + L-methionine + 2 H(+)</text>
        <dbReference type="Rhea" id="RHEA:32155"/>
        <dbReference type="Rhea" id="RHEA-COMP:10342"/>
        <dbReference type="Rhea" id="RHEA-COMP:18582"/>
        <dbReference type="ChEBI" id="CHEBI:15378"/>
        <dbReference type="ChEBI" id="CHEBI:16708"/>
        <dbReference type="ChEBI" id="CHEBI:57844"/>
        <dbReference type="ChEBI" id="CHEBI:59789"/>
        <dbReference type="ChEBI" id="CHEBI:82833"/>
        <dbReference type="ChEBI" id="CHEBI:194443"/>
        <dbReference type="EC" id="2.4.99.17"/>
    </reaction>
</comment>
<dbReference type="Gene3D" id="3.40.1780.10">
    <property type="entry name" value="QueA-like"/>
    <property type="match status" value="2"/>
</dbReference>
<dbReference type="Gene3D" id="2.40.10.240">
    <property type="entry name" value="QueA-like"/>
    <property type="match status" value="1"/>
</dbReference>
<dbReference type="EC" id="2.4.99.17" evidence="5"/>
<evidence type="ECO:0000313" key="6">
    <source>
        <dbReference type="EMBL" id="CBG39374.1"/>
    </source>
</evidence>
<dbReference type="EMBL" id="FN555004">
    <property type="protein sequence ID" value="CBG39374.1"/>
    <property type="molecule type" value="Genomic_DNA"/>
</dbReference>
<accession>D3UFV3</accession>
<keyword evidence="6" id="KW-0413">Isomerase</keyword>
<comment type="similarity">
    <text evidence="5">Belongs to the QueA family.</text>
</comment>
<evidence type="ECO:0000256" key="4">
    <source>
        <dbReference type="ARBA" id="ARBA00022785"/>
    </source>
</evidence>
<dbReference type="eggNOG" id="COG0809">
    <property type="taxonomic scope" value="Bacteria"/>
</dbReference>
<dbReference type="GO" id="GO:0005737">
    <property type="term" value="C:cytoplasm"/>
    <property type="evidence" value="ECO:0007669"/>
    <property type="project" value="UniProtKB-SubCell"/>
</dbReference>
<dbReference type="InterPro" id="IPR003699">
    <property type="entry name" value="QueA"/>
</dbReference>
<keyword evidence="3 5" id="KW-0949">S-adenosyl-L-methionine</keyword>
<dbReference type="KEGG" id="hms:HMU01120"/>
<dbReference type="RefSeq" id="WP_013022469.1">
    <property type="nucleotide sequence ID" value="NC_013949.1"/>
</dbReference>
<dbReference type="HAMAP" id="MF_00113">
    <property type="entry name" value="QueA"/>
    <property type="match status" value="1"/>
</dbReference>
<dbReference type="PANTHER" id="PTHR30307">
    <property type="entry name" value="S-ADENOSYLMETHIONINE:TRNA RIBOSYLTRANSFERASE-ISOMERASE"/>
    <property type="match status" value="1"/>
</dbReference>
<organism evidence="6 7">
    <name type="scientific">Helicobacter mustelae (strain ATCC 43772 / CCUG 25715 / CIP 103759 / LMG 18044 / NCTC 12198 / R85-136P)</name>
    <name type="common">Campylobacter mustelae</name>
    <dbReference type="NCBI Taxonomy" id="679897"/>
    <lineage>
        <taxon>Bacteria</taxon>
        <taxon>Pseudomonadati</taxon>
        <taxon>Campylobacterota</taxon>
        <taxon>Epsilonproteobacteria</taxon>
        <taxon>Campylobacterales</taxon>
        <taxon>Helicobacteraceae</taxon>
        <taxon>Helicobacter</taxon>
    </lineage>
</organism>
<dbReference type="SUPFAM" id="SSF111337">
    <property type="entry name" value="QueA-like"/>
    <property type="match status" value="1"/>
</dbReference>
<evidence type="ECO:0000256" key="3">
    <source>
        <dbReference type="ARBA" id="ARBA00022691"/>
    </source>
</evidence>
<keyword evidence="7" id="KW-1185">Reference proteome</keyword>
<proteinExistence type="inferred from homology"/>
<comment type="subunit">
    <text evidence="5">Monomer.</text>
</comment>
<dbReference type="STRING" id="679897.HMU01120"/>
<name>D3UFV3_HELM1</name>
<sequence>MREFSLQSYDYALPQELIAKYPLERKEDARLLVYDRKSGGITHTHFDALFDFIPRDFTLVFNDTKVIKARIFGEKGSGGKIELLYHKSLPDGALVQIRGRVKVGEHIHFPHGYSAKVCALLDHGMRIVEFLYHGRPIRDLAPLFESIGHIPLPPYLKRADESADEQEYQSVFATHHGAIAAPTASLHFSPRMRDFALQHYPHAFVTLHVGAGTFLGVESEDIRGHEIHSEELWVSAANLSLIEGAKKILCIGTTALRSVEFLSQRDLLRQEGDYVGDCDIFLHCGNPPKKASALLTNFHLPKSSLIMLVASMVGLDTCKNLYAEAIAKKYRFYSYGDGMLIL</sequence>
<dbReference type="UniPathway" id="UPA00392"/>
<comment type="pathway">
    <text evidence="5">tRNA modification; tRNA-queuosine biosynthesis.</text>
</comment>
<reference evidence="6 7" key="1">
    <citation type="journal article" date="2010" name="BMC Genomics">
        <title>Comparative genomics and proteomics of Helicobacter mustelae, an ulcerogenic and carcinogenic gastric pathogen.</title>
        <authorList>
            <person name="O'Toole P.W."/>
            <person name="Snelling W.J."/>
            <person name="Canchaya C."/>
            <person name="Forde B.M."/>
            <person name="Hardie K.R."/>
            <person name="Josenhans C."/>
            <person name="Graham R.L.J."/>
            <person name="McMullan G."/>
            <person name="Parkhill J."/>
            <person name="Belda E."/>
            <person name="Bentley S.D."/>
        </authorList>
    </citation>
    <scope>NUCLEOTIDE SEQUENCE [LARGE SCALE GENOMIC DNA]</scope>
    <source>
        <strain evidence="7">ATCC 43772 / LMG 18044 / NCTC 12198 / 12198</strain>
    </source>
</reference>
<dbReference type="InterPro" id="IPR042119">
    <property type="entry name" value="QueA_dom2"/>
</dbReference>
<dbReference type="NCBIfam" id="NF001140">
    <property type="entry name" value="PRK00147.1"/>
    <property type="match status" value="1"/>
</dbReference>
<evidence type="ECO:0000256" key="1">
    <source>
        <dbReference type="ARBA" id="ARBA00022490"/>
    </source>
</evidence>
<dbReference type="GO" id="GO:0008616">
    <property type="term" value="P:tRNA queuosine(34) biosynthetic process"/>
    <property type="evidence" value="ECO:0007669"/>
    <property type="project" value="UniProtKB-UniRule"/>
</dbReference>
<comment type="function">
    <text evidence="5">Transfers and isomerizes the ribose moiety from AdoMet to the 7-aminomethyl group of 7-deazaguanine (preQ1-tRNA) to give epoxyqueuosine (oQ-tRNA).</text>
</comment>
<keyword evidence="4 5" id="KW-0671">Queuosine biosynthesis</keyword>
<evidence type="ECO:0000256" key="5">
    <source>
        <dbReference type="HAMAP-Rule" id="MF_00113"/>
    </source>
</evidence>
<dbReference type="GO" id="GO:0051075">
    <property type="term" value="F:S-adenosylmethionine:tRNA ribosyltransferase-isomerase activity"/>
    <property type="evidence" value="ECO:0007669"/>
    <property type="project" value="UniProtKB-EC"/>
</dbReference>
<dbReference type="Pfam" id="PF02547">
    <property type="entry name" value="Queuosine_synth"/>
    <property type="match status" value="1"/>
</dbReference>
<dbReference type="AlphaFoldDB" id="D3UFV3"/>
<dbReference type="HOGENOM" id="CLU_039110_1_0_7"/>
<gene>
    <name evidence="5 6" type="primary">queA</name>
    <name evidence="6" type="ordered locus">HMU01120</name>
</gene>